<evidence type="ECO:0000256" key="4">
    <source>
        <dbReference type="ARBA" id="ARBA00004514"/>
    </source>
</evidence>
<evidence type="ECO:0000256" key="5">
    <source>
        <dbReference type="ARBA" id="ARBA00022448"/>
    </source>
</evidence>
<dbReference type="Pfam" id="PF25611">
    <property type="entry name" value="KCTD_C"/>
    <property type="match status" value="1"/>
</dbReference>
<dbReference type="GO" id="GO:0055037">
    <property type="term" value="C:recycling endosome"/>
    <property type="evidence" value="ECO:0007669"/>
    <property type="project" value="UniProtKB-SubCell"/>
</dbReference>
<dbReference type="InterPro" id="IPR057891">
    <property type="entry name" value="BTB_KCTD7"/>
</dbReference>
<evidence type="ECO:0000259" key="30">
    <source>
        <dbReference type="PROSITE" id="PS51036"/>
    </source>
</evidence>
<evidence type="ECO:0000256" key="24">
    <source>
        <dbReference type="ARBA" id="ARBA00065672"/>
    </source>
</evidence>
<dbReference type="GO" id="GO:0051260">
    <property type="term" value="P:protein homooligomerization"/>
    <property type="evidence" value="ECO:0007669"/>
    <property type="project" value="InterPro"/>
</dbReference>
<dbReference type="PROSITE" id="PS51205">
    <property type="entry name" value="VPS9"/>
    <property type="match status" value="1"/>
</dbReference>
<dbReference type="Pfam" id="PF02204">
    <property type="entry name" value="VPS9"/>
    <property type="match status" value="1"/>
</dbReference>
<dbReference type="GO" id="GO:0006897">
    <property type="term" value="P:endocytosis"/>
    <property type="evidence" value="ECO:0007669"/>
    <property type="project" value="UniProtKB-KW"/>
</dbReference>
<dbReference type="AlphaFoldDB" id="A0A2Y9PMC2"/>
<keyword evidence="16" id="KW-0653">Protein transport</keyword>
<feature type="transmembrane region" description="Helical" evidence="29">
    <location>
        <begin position="677"/>
        <end position="698"/>
    </location>
</feature>
<evidence type="ECO:0000256" key="7">
    <source>
        <dbReference type="ARBA" id="ARBA00022553"/>
    </source>
</evidence>
<dbReference type="InterPro" id="IPR041545">
    <property type="entry name" value="DUF5601"/>
</dbReference>
<keyword evidence="18" id="KW-0007">Acetylation</keyword>
<evidence type="ECO:0000256" key="8">
    <source>
        <dbReference type="ARBA" id="ARBA00022583"/>
    </source>
</evidence>
<name>A0A2Y9PMC2_DELLE</name>
<keyword evidence="17 29" id="KW-1133">Transmembrane helix</keyword>
<feature type="domain" description="A20-type" evidence="30">
    <location>
        <begin position="304"/>
        <end position="338"/>
    </location>
</feature>
<feature type="domain" description="VPS9" evidence="31">
    <location>
        <begin position="524"/>
        <end position="667"/>
    </location>
</feature>
<dbReference type="Pfam" id="PF02214">
    <property type="entry name" value="BTB_2"/>
    <property type="match status" value="1"/>
</dbReference>
<dbReference type="FunFam" id="1.20.1050.80:FF:000003">
    <property type="entry name" value="rab5 GDP/GTP exchange factor isoform X2"/>
    <property type="match status" value="1"/>
</dbReference>
<evidence type="ECO:0000256" key="6">
    <source>
        <dbReference type="ARBA" id="ARBA00022490"/>
    </source>
</evidence>
<evidence type="ECO:0000256" key="26">
    <source>
        <dbReference type="ARBA" id="ARBA00077011"/>
    </source>
</evidence>
<dbReference type="SUPFAM" id="SSF57716">
    <property type="entry name" value="Glucocorticoid receptor-like (DNA-binding domain)"/>
    <property type="match status" value="1"/>
</dbReference>
<keyword evidence="10" id="KW-0479">Metal-binding</keyword>
<dbReference type="SMART" id="SM00259">
    <property type="entry name" value="ZnF_A20"/>
    <property type="match status" value="1"/>
</dbReference>
<keyword evidence="8" id="KW-0254">Endocytosis</keyword>
<dbReference type="InterPro" id="IPR039587">
    <property type="entry name" value="TMEM248/TMEM219_dom"/>
</dbReference>
<dbReference type="RefSeq" id="XP_022443863.1">
    <property type="nucleotide sequence ID" value="XM_022588155.2"/>
</dbReference>
<dbReference type="GO" id="GO:0015031">
    <property type="term" value="P:protein transport"/>
    <property type="evidence" value="ECO:0007669"/>
    <property type="project" value="UniProtKB-KW"/>
</dbReference>
<dbReference type="InterPro" id="IPR003123">
    <property type="entry name" value="VPS9"/>
</dbReference>
<keyword evidence="11" id="KW-0967">Endosome</keyword>
<dbReference type="InterPro" id="IPR003131">
    <property type="entry name" value="T1-type_BTB"/>
</dbReference>
<evidence type="ECO:0000256" key="14">
    <source>
        <dbReference type="ARBA" id="ARBA00022833"/>
    </source>
</evidence>
<dbReference type="InterPro" id="IPR011333">
    <property type="entry name" value="SKP1/BTB/POZ_sf"/>
</dbReference>
<comment type="subunit">
    <text evidence="24">Interacts with CUL3.</text>
</comment>
<evidence type="ECO:0000259" key="31">
    <source>
        <dbReference type="PROSITE" id="PS51205"/>
    </source>
</evidence>
<dbReference type="Pfam" id="PF18151">
    <property type="entry name" value="DUF5601"/>
    <property type="match status" value="1"/>
</dbReference>
<keyword evidence="7" id="KW-0597">Phosphoprotein</keyword>
<keyword evidence="12 27" id="KW-0863">Zinc-finger</keyword>
<dbReference type="GO" id="GO:0003677">
    <property type="term" value="F:DNA binding"/>
    <property type="evidence" value="ECO:0007669"/>
    <property type="project" value="InterPro"/>
</dbReference>
<dbReference type="FunFam" id="3.30.710.10:FF:000046">
    <property type="entry name" value="BTB/POZ domain-containing protein KCTD7 isoform X1"/>
    <property type="match status" value="1"/>
</dbReference>
<evidence type="ECO:0000256" key="19">
    <source>
        <dbReference type="ARBA" id="ARBA00023136"/>
    </source>
</evidence>
<dbReference type="InParanoid" id="A0A2Y9PMC2"/>
<evidence type="ECO:0000256" key="16">
    <source>
        <dbReference type="ARBA" id="ARBA00022927"/>
    </source>
</evidence>
<dbReference type="InterPro" id="IPR002653">
    <property type="entry name" value="Znf_A20"/>
</dbReference>
<evidence type="ECO:0000256" key="15">
    <source>
        <dbReference type="ARBA" id="ARBA00022843"/>
    </source>
</evidence>
<keyword evidence="6" id="KW-0963">Cytoplasm</keyword>
<evidence type="ECO:0000256" key="23">
    <source>
        <dbReference type="ARBA" id="ARBA00056682"/>
    </source>
</evidence>
<dbReference type="SUPFAM" id="SSF54695">
    <property type="entry name" value="POZ domain"/>
    <property type="match status" value="1"/>
</dbReference>
<keyword evidence="9 29" id="KW-0812">Transmembrane</keyword>
<evidence type="ECO:0000256" key="22">
    <source>
        <dbReference type="ARBA" id="ARBA00040260"/>
    </source>
</evidence>
<dbReference type="GO" id="GO:0005769">
    <property type="term" value="C:early endosome"/>
    <property type="evidence" value="ECO:0007669"/>
    <property type="project" value="UniProtKB-SubCell"/>
</dbReference>
<evidence type="ECO:0000256" key="18">
    <source>
        <dbReference type="ARBA" id="ARBA00022990"/>
    </source>
</evidence>
<evidence type="ECO:0000256" key="11">
    <source>
        <dbReference type="ARBA" id="ARBA00022753"/>
    </source>
</evidence>
<evidence type="ECO:0000256" key="1">
    <source>
        <dbReference type="ARBA" id="ARBA00004141"/>
    </source>
</evidence>
<dbReference type="SUPFAM" id="SSF109993">
    <property type="entry name" value="VPS9 domain"/>
    <property type="match status" value="1"/>
</dbReference>
<feature type="transmembrane region" description="Helical" evidence="29">
    <location>
        <begin position="930"/>
        <end position="947"/>
    </location>
</feature>
<organism evidence="32 33">
    <name type="scientific">Delphinapterus leucas</name>
    <name type="common">Beluga whale</name>
    <dbReference type="NCBI Taxonomy" id="9749"/>
    <lineage>
        <taxon>Eukaryota</taxon>
        <taxon>Metazoa</taxon>
        <taxon>Chordata</taxon>
        <taxon>Craniata</taxon>
        <taxon>Vertebrata</taxon>
        <taxon>Euteleostomi</taxon>
        <taxon>Mammalia</taxon>
        <taxon>Eutheria</taxon>
        <taxon>Laurasiatheria</taxon>
        <taxon>Artiodactyla</taxon>
        <taxon>Whippomorpha</taxon>
        <taxon>Cetacea</taxon>
        <taxon>Odontoceti</taxon>
        <taxon>Monodontidae</taxon>
        <taxon>Delphinapterus</taxon>
    </lineage>
</organism>
<accession>A0A2Y9PMC2</accession>
<dbReference type="CDD" id="cd18366">
    <property type="entry name" value="BTB_POZ_KCTD7"/>
    <property type="match status" value="1"/>
</dbReference>
<dbReference type="GO" id="GO:0008270">
    <property type="term" value="F:zinc ion binding"/>
    <property type="evidence" value="ECO:0007669"/>
    <property type="project" value="UniProtKB-KW"/>
</dbReference>
<dbReference type="PANTHER" id="PTHR16002">
    <property type="entry name" value="TRANSMEMBRANE PROTEIN 248-LIKE"/>
    <property type="match status" value="1"/>
</dbReference>
<comment type="function">
    <text evidence="23">May be involved in the control of excitability of cortical neurons.</text>
</comment>
<dbReference type="SMART" id="SM00225">
    <property type="entry name" value="BTB"/>
    <property type="match status" value="1"/>
</dbReference>
<feature type="region of interest" description="Disordered" evidence="28">
    <location>
        <begin position="1"/>
        <end position="35"/>
    </location>
</feature>
<sequence length="971" mass="111142">MVVVTGREPDSRRPDGAMSSSDAEDDFLEPATPTATQAGHALPLLPQEFPEVVPLNIGGAHFTTRLSTLRRYEDTMLAAMFSGRHYIPTDAEGRYFIDRDGAHFGDVLNFLRSGDLPPRERVRAVYKEAQYYAIGPLLEQLENMQPLKGEKVRQAFLGLMPYYKDHLERIVEIARLRAVQRKARFAKLKVCVFKEEMPITPYECPLLSSLRFERSESDGQLFEHHCEVDVSFGPWEAVADVYDLLHCLVTDLSAQGLTVDHQCIGVCDKHLINHYYCKRPIYEFKITWWKKMSLKSERRGIHVDQSELLCKKGCGYYGNPAWQGFCSKCWREEYHKARQKQIQEDWELAERLQREEEEAFASSQSSQGAQSLTFSKFEEKKTNEKTRKVTTVKKFFSASSRVGSKKAEIQEPKAPSPSINRQTSIETDRVSKEFIEFLKTFHKTGQEIYKQTKLFLETMHYKRDLSIEEQSECTQDFYQNVAERMQTRGKVPPERVEKIMDQIEKYIMTRLYKYVFCPETTDDEKKDLAIQKRIRALHWVTPQMLCVPVNEEIPEVSDMVVKAITDIIEMDSKRVPRDKLACITKCSKHIFNAIKVTKNEPASADDFLPTLIYIVLKGNPPRLQSNIQYITRFCNPSRLMTGEDGYYFTNLVELIRIMFNINPLENLKVYISSRPPLVVFMISVSAMAIAFLTLGYFFKIKEIKSPEMAEDWNTFLLRFNDLDLCVSENETLKHLTNDTTALESTVTSGQARMSTQSPQSLEDSGPVNISVAITLTLDPLKPFGGYSRNVTHLYSTVLGHQIGLSGREAHEEINVTFTLPTAWSSDDCALHGHCEQVVFTACMTLTAHPGVFPVTVQPPHCAPDTYSNATLWYKIFTTARDANTKYAQDYNPFWCYKGAIGKVYHALNPKLTVIVPDDDRSLINLHLMHTSYFLFVMVITMFCYAVIKGRPSKLRQSNPEFCPEKVALADA</sequence>
<evidence type="ECO:0000256" key="28">
    <source>
        <dbReference type="SAM" id="MobiDB-lite"/>
    </source>
</evidence>
<dbReference type="Pfam" id="PF01754">
    <property type="entry name" value="zf-A20"/>
    <property type="match status" value="1"/>
</dbReference>
<dbReference type="Gene3D" id="3.30.710.10">
    <property type="entry name" value="Potassium Channel Kv1.1, Chain A"/>
    <property type="match status" value="1"/>
</dbReference>
<dbReference type="FunFam" id="1.20.5.4770:FF:000002">
    <property type="entry name" value="rab5 GDP/GTP exchange factor isoform X1"/>
    <property type="match status" value="1"/>
</dbReference>
<dbReference type="Proteomes" id="UP000248483">
    <property type="component" value="Unplaced"/>
</dbReference>
<evidence type="ECO:0000256" key="17">
    <source>
        <dbReference type="ARBA" id="ARBA00022989"/>
    </source>
</evidence>
<keyword evidence="19 29" id="KW-0472">Membrane</keyword>
<keyword evidence="5" id="KW-0813">Transport</keyword>
<keyword evidence="14" id="KW-0862">Zinc</keyword>
<dbReference type="Pfam" id="PF14940">
    <property type="entry name" value="TMEM219"/>
    <property type="match status" value="1"/>
</dbReference>
<evidence type="ECO:0000256" key="21">
    <source>
        <dbReference type="ARBA" id="ARBA00039285"/>
    </source>
</evidence>
<dbReference type="STRING" id="9749.A0A2Y9PMC2"/>
<keyword evidence="13" id="KW-0833">Ubl conjugation pathway</keyword>
<comment type="subcellular location">
    <subcellularLocation>
        <location evidence="4">Cytoplasm</location>
        <location evidence="4">Cytosol</location>
    </subcellularLocation>
    <subcellularLocation>
        <location evidence="3">Early endosome</location>
    </subcellularLocation>
    <subcellularLocation>
        <location evidence="1">Membrane</location>
        <topology evidence="1">Multi-pass membrane protein</topology>
    </subcellularLocation>
    <subcellularLocation>
        <location evidence="2">Recycling endosome</location>
    </subcellularLocation>
</comment>
<dbReference type="Gene3D" id="1.20.5.4770">
    <property type="match status" value="1"/>
</dbReference>
<dbReference type="InterPro" id="IPR037191">
    <property type="entry name" value="VPS9_dom_sf"/>
</dbReference>
<evidence type="ECO:0000256" key="10">
    <source>
        <dbReference type="ARBA" id="ARBA00022723"/>
    </source>
</evidence>
<reference evidence="33" key="1">
    <citation type="submission" date="2025-08" db="UniProtKB">
        <authorList>
            <consortium name="RefSeq"/>
        </authorList>
    </citation>
    <scope>IDENTIFICATION</scope>
    <source>
        <tissue evidence="33">Blood</tissue>
    </source>
</reference>
<evidence type="ECO:0000256" key="9">
    <source>
        <dbReference type="ARBA" id="ARBA00022692"/>
    </source>
</evidence>
<dbReference type="PANTHER" id="PTHR16002:SF5">
    <property type="entry name" value="TRANSMEMBRANE PROTEIN 248"/>
    <property type="match status" value="1"/>
</dbReference>
<evidence type="ECO:0000256" key="13">
    <source>
        <dbReference type="ARBA" id="ARBA00022786"/>
    </source>
</evidence>
<dbReference type="SMART" id="SM00167">
    <property type="entry name" value="VPS9"/>
    <property type="match status" value="1"/>
</dbReference>
<dbReference type="InterPro" id="IPR057890">
    <property type="entry name" value="KCTD7/14_C"/>
</dbReference>
<evidence type="ECO:0000313" key="33">
    <source>
        <dbReference type="RefSeq" id="XP_022443863.1"/>
    </source>
</evidence>
<comment type="similarity">
    <text evidence="20">Belongs to the TMEM248 family.</text>
</comment>
<protein>
    <recommendedName>
        <fullName evidence="22">BTB/POZ domain-containing protein KCTD7</fullName>
    </recommendedName>
    <alternativeName>
        <fullName evidence="25">Rab5 GDP/GTP exchange factor</fullName>
    </alternativeName>
    <alternativeName>
        <fullName evidence="26">Rabex-5</fullName>
    </alternativeName>
    <alternativeName>
        <fullName evidence="21">Transmembrane protein 248</fullName>
    </alternativeName>
</protein>
<proteinExistence type="inferred from homology"/>
<gene>
    <name evidence="33" type="primary">LOC111182075</name>
</gene>
<dbReference type="GO" id="GO:0016020">
    <property type="term" value="C:membrane"/>
    <property type="evidence" value="ECO:0007669"/>
    <property type="project" value="UniProtKB-SubCell"/>
</dbReference>
<dbReference type="Gene3D" id="1.10.246.120">
    <property type="match status" value="1"/>
</dbReference>
<dbReference type="GeneID" id="111182075"/>
<dbReference type="PROSITE" id="PS51036">
    <property type="entry name" value="ZF_A20"/>
    <property type="match status" value="1"/>
</dbReference>
<evidence type="ECO:0000256" key="3">
    <source>
        <dbReference type="ARBA" id="ARBA00004412"/>
    </source>
</evidence>
<dbReference type="FunFam" id="1.10.246.120:FF:000002">
    <property type="entry name" value="rab5 GDP/GTP exchange factor isoform X1"/>
    <property type="match status" value="1"/>
</dbReference>
<evidence type="ECO:0000256" key="20">
    <source>
        <dbReference type="ARBA" id="ARBA00038111"/>
    </source>
</evidence>
<keyword evidence="15" id="KW-0832">Ubl conjugation</keyword>
<evidence type="ECO:0000313" key="32">
    <source>
        <dbReference type="Proteomes" id="UP000248483"/>
    </source>
</evidence>
<evidence type="ECO:0000256" key="2">
    <source>
        <dbReference type="ARBA" id="ARBA00004172"/>
    </source>
</evidence>
<dbReference type="InterPro" id="IPR039493">
    <property type="entry name" value="TMEM248/TMEM219"/>
</dbReference>
<keyword evidence="32" id="KW-1185">Reference proteome</keyword>
<evidence type="ECO:0000256" key="12">
    <source>
        <dbReference type="ARBA" id="ARBA00022771"/>
    </source>
</evidence>
<dbReference type="Gene3D" id="1.20.1050.80">
    <property type="entry name" value="VPS9 domain"/>
    <property type="match status" value="1"/>
</dbReference>
<evidence type="ECO:0000256" key="25">
    <source>
        <dbReference type="ARBA" id="ARBA00070149"/>
    </source>
</evidence>
<evidence type="ECO:0000256" key="29">
    <source>
        <dbReference type="SAM" id="Phobius"/>
    </source>
</evidence>
<dbReference type="InterPro" id="IPR000210">
    <property type="entry name" value="BTB/POZ_dom"/>
</dbReference>
<evidence type="ECO:0000256" key="27">
    <source>
        <dbReference type="PROSITE-ProRule" id="PRU00451"/>
    </source>
</evidence>